<protein>
    <submittedName>
        <fullName evidence="1">Uncharacterized protein</fullName>
    </submittedName>
</protein>
<evidence type="ECO:0000313" key="2">
    <source>
        <dbReference type="Proteomes" id="UP000054485"/>
    </source>
</evidence>
<sequence length="83" mass="9305">PAKMCIITLDQRYTRKLPSEFSSLMVKFSSKNPQDRLALISAGINNRALDYQNPPFLQDAGITVSTYPISVTGHVLPTPRIHY</sequence>
<accession>A0A0D0A472</accession>
<dbReference type="STRING" id="930992.A0A0D0A472"/>
<dbReference type="SUPFAM" id="SSF101690">
    <property type="entry name" value="PAZ domain"/>
    <property type="match status" value="1"/>
</dbReference>
<dbReference type="EMBL" id="KN835529">
    <property type="protein sequence ID" value="KIK36441.1"/>
    <property type="molecule type" value="Genomic_DNA"/>
</dbReference>
<evidence type="ECO:0000313" key="1">
    <source>
        <dbReference type="EMBL" id="KIK36441.1"/>
    </source>
</evidence>
<keyword evidence="2" id="KW-1185">Reference proteome</keyword>
<reference evidence="2" key="2">
    <citation type="submission" date="2015-01" db="EMBL/GenBank/DDBJ databases">
        <title>Evolutionary Origins and Diversification of the Mycorrhizal Mutualists.</title>
        <authorList>
            <consortium name="DOE Joint Genome Institute"/>
            <consortium name="Mycorrhizal Genomics Consortium"/>
            <person name="Kohler A."/>
            <person name="Kuo A."/>
            <person name="Nagy L.G."/>
            <person name="Floudas D."/>
            <person name="Copeland A."/>
            <person name="Barry K.W."/>
            <person name="Cichocki N."/>
            <person name="Veneault-Fourrey C."/>
            <person name="LaButti K."/>
            <person name="Lindquist E.A."/>
            <person name="Lipzen A."/>
            <person name="Lundell T."/>
            <person name="Morin E."/>
            <person name="Murat C."/>
            <person name="Riley R."/>
            <person name="Ohm R."/>
            <person name="Sun H."/>
            <person name="Tunlid A."/>
            <person name="Henrissat B."/>
            <person name="Grigoriev I.V."/>
            <person name="Hibbett D.S."/>
            <person name="Martin F."/>
        </authorList>
    </citation>
    <scope>NUCLEOTIDE SEQUENCE [LARGE SCALE GENOMIC DNA]</scope>
    <source>
        <strain evidence="2">UH-Slu-Lm8-n1</strain>
    </source>
</reference>
<dbReference type="InParanoid" id="A0A0D0A472"/>
<dbReference type="AlphaFoldDB" id="A0A0D0A472"/>
<organism evidence="1 2">
    <name type="scientific">Suillus luteus UH-Slu-Lm8-n1</name>
    <dbReference type="NCBI Taxonomy" id="930992"/>
    <lineage>
        <taxon>Eukaryota</taxon>
        <taxon>Fungi</taxon>
        <taxon>Dikarya</taxon>
        <taxon>Basidiomycota</taxon>
        <taxon>Agaricomycotina</taxon>
        <taxon>Agaricomycetes</taxon>
        <taxon>Agaricomycetidae</taxon>
        <taxon>Boletales</taxon>
        <taxon>Suillineae</taxon>
        <taxon>Suillaceae</taxon>
        <taxon>Suillus</taxon>
    </lineage>
</organism>
<reference evidence="1 2" key="1">
    <citation type="submission" date="2014-04" db="EMBL/GenBank/DDBJ databases">
        <authorList>
            <consortium name="DOE Joint Genome Institute"/>
            <person name="Kuo A."/>
            <person name="Ruytinx J."/>
            <person name="Rineau F."/>
            <person name="Colpaert J."/>
            <person name="Kohler A."/>
            <person name="Nagy L.G."/>
            <person name="Floudas D."/>
            <person name="Copeland A."/>
            <person name="Barry K.W."/>
            <person name="Cichocki N."/>
            <person name="Veneault-Fourrey C."/>
            <person name="LaButti K."/>
            <person name="Lindquist E.A."/>
            <person name="Lipzen A."/>
            <person name="Lundell T."/>
            <person name="Morin E."/>
            <person name="Murat C."/>
            <person name="Sun H."/>
            <person name="Tunlid A."/>
            <person name="Henrissat B."/>
            <person name="Grigoriev I.V."/>
            <person name="Hibbett D.S."/>
            <person name="Martin F."/>
            <person name="Nordberg H.P."/>
            <person name="Cantor M.N."/>
            <person name="Hua S.X."/>
        </authorList>
    </citation>
    <scope>NUCLEOTIDE SEQUENCE [LARGE SCALE GENOMIC DNA]</scope>
    <source>
        <strain evidence="1 2">UH-Slu-Lm8-n1</strain>
    </source>
</reference>
<dbReference type="OrthoDB" id="2662877at2759"/>
<proteinExistence type="predicted"/>
<dbReference type="HOGENOM" id="CLU_2549365_0_0_1"/>
<name>A0A0D0A472_9AGAM</name>
<feature type="non-terminal residue" evidence="1">
    <location>
        <position position="83"/>
    </location>
</feature>
<feature type="non-terminal residue" evidence="1">
    <location>
        <position position="1"/>
    </location>
</feature>
<dbReference type="Proteomes" id="UP000054485">
    <property type="component" value="Unassembled WGS sequence"/>
</dbReference>
<dbReference type="InterPro" id="IPR036085">
    <property type="entry name" value="PAZ_dom_sf"/>
</dbReference>
<gene>
    <name evidence="1" type="ORF">CY34DRAFT_27393</name>
</gene>